<gene>
    <name evidence="2" type="primary">PLEST008503</name>
    <name evidence="2" type="ORF">PLESTB_001468700</name>
</gene>
<dbReference type="Proteomes" id="UP001165080">
    <property type="component" value="Unassembled WGS sequence"/>
</dbReference>
<evidence type="ECO:0000313" key="2">
    <source>
        <dbReference type="EMBL" id="GLC59271.1"/>
    </source>
</evidence>
<organism evidence="2 3">
    <name type="scientific">Pleodorina starrii</name>
    <dbReference type="NCBI Taxonomy" id="330485"/>
    <lineage>
        <taxon>Eukaryota</taxon>
        <taxon>Viridiplantae</taxon>
        <taxon>Chlorophyta</taxon>
        <taxon>core chlorophytes</taxon>
        <taxon>Chlorophyceae</taxon>
        <taxon>CS clade</taxon>
        <taxon>Chlamydomonadales</taxon>
        <taxon>Volvocaceae</taxon>
        <taxon>Pleodorina</taxon>
    </lineage>
</organism>
<comment type="caution">
    <text evidence="2">The sequence shown here is derived from an EMBL/GenBank/DDBJ whole genome shotgun (WGS) entry which is preliminary data.</text>
</comment>
<proteinExistence type="predicted"/>
<sequence>MMLHLARRLAGSAVSSSAPGGSPGRAVVAFGRLLPAGRSIASSSCAATNIGSHMSDNDPQALAHHKEKALKGETPASMPEVEGWSETLASVSEAVVKAERYVDTDATRDPKKLELLQKQTIEVVQQLHHTGEEGMPGPPKRSEQDVSASPAHSANLEHMRNAPGSDPR</sequence>
<keyword evidence="3" id="KW-1185">Reference proteome</keyword>
<evidence type="ECO:0000313" key="3">
    <source>
        <dbReference type="Proteomes" id="UP001165080"/>
    </source>
</evidence>
<dbReference type="EMBL" id="BRXU01000027">
    <property type="protein sequence ID" value="GLC59271.1"/>
    <property type="molecule type" value="Genomic_DNA"/>
</dbReference>
<accession>A0A9W6BXB3</accession>
<protein>
    <submittedName>
        <fullName evidence="2">Uncharacterized protein</fullName>
    </submittedName>
</protein>
<evidence type="ECO:0000256" key="1">
    <source>
        <dbReference type="SAM" id="MobiDB-lite"/>
    </source>
</evidence>
<reference evidence="2 3" key="1">
    <citation type="journal article" date="2023" name="Commun. Biol.">
        <title>Reorganization of the ancestral sex-determining regions during the evolution of trioecy in Pleodorina starrii.</title>
        <authorList>
            <person name="Takahashi K."/>
            <person name="Suzuki S."/>
            <person name="Kawai-Toyooka H."/>
            <person name="Yamamoto K."/>
            <person name="Hamaji T."/>
            <person name="Ootsuki R."/>
            <person name="Yamaguchi H."/>
            <person name="Kawachi M."/>
            <person name="Higashiyama T."/>
            <person name="Nozaki H."/>
        </authorList>
    </citation>
    <scope>NUCLEOTIDE SEQUENCE [LARGE SCALE GENOMIC DNA]</scope>
    <source>
        <strain evidence="2 3">NIES-4479</strain>
    </source>
</reference>
<feature type="region of interest" description="Disordered" evidence="1">
    <location>
        <begin position="126"/>
        <end position="168"/>
    </location>
</feature>
<dbReference type="OrthoDB" id="529205at2759"/>
<name>A0A9W6BXB3_9CHLO</name>
<dbReference type="AlphaFoldDB" id="A0A9W6BXB3"/>